<dbReference type="Pfam" id="PF00702">
    <property type="entry name" value="Hydrolase"/>
    <property type="match status" value="1"/>
</dbReference>
<reference evidence="1" key="1">
    <citation type="submission" date="2020-04" db="EMBL/GenBank/DDBJ databases">
        <authorList>
            <person name="Zhang T."/>
        </authorList>
    </citation>
    <scope>NUCLEOTIDE SEQUENCE</scope>
    <source>
        <strain evidence="1">HKST-UBA10</strain>
    </source>
</reference>
<evidence type="ECO:0000313" key="1">
    <source>
        <dbReference type="EMBL" id="MCA9381966.1"/>
    </source>
</evidence>
<feature type="non-terminal residue" evidence="1">
    <location>
        <position position="92"/>
    </location>
</feature>
<evidence type="ECO:0000313" key="2">
    <source>
        <dbReference type="Proteomes" id="UP000782843"/>
    </source>
</evidence>
<dbReference type="AlphaFoldDB" id="A0A955L330"/>
<reference evidence="1" key="2">
    <citation type="journal article" date="2021" name="Microbiome">
        <title>Successional dynamics and alternative stable states in a saline activated sludge microbial community over 9 years.</title>
        <authorList>
            <person name="Wang Y."/>
            <person name="Ye J."/>
            <person name="Ju F."/>
            <person name="Liu L."/>
            <person name="Boyd J.A."/>
            <person name="Deng Y."/>
            <person name="Parks D.H."/>
            <person name="Jiang X."/>
            <person name="Yin X."/>
            <person name="Woodcroft B.J."/>
            <person name="Tyson G.W."/>
            <person name="Hugenholtz P."/>
            <person name="Polz M.F."/>
            <person name="Zhang T."/>
        </authorList>
    </citation>
    <scope>NUCLEOTIDE SEQUENCE</scope>
    <source>
        <strain evidence="1">HKST-UBA10</strain>
    </source>
</reference>
<proteinExistence type="predicted"/>
<sequence length="92" mass="10580">MIKALITDFSRVLFFPLDEGYEGIFNDIFRAKEMGISKDDPSVFELLAETLNLQPEEIVYVDDKIENVRAAESIGMKGVCFVSNYEIFEEFK</sequence>
<dbReference type="Gene3D" id="3.40.50.1000">
    <property type="entry name" value="HAD superfamily/HAD-like"/>
    <property type="match status" value="1"/>
</dbReference>
<dbReference type="Proteomes" id="UP000782843">
    <property type="component" value="Unassembled WGS sequence"/>
</dbReference>
<name>A0A955L330_9BACT</name>
<accession>A0A955L330</accession>
<protein>
    <submittedName>
        <fullName evidence="1">HAD-IA family hydrolase</fullName>
    </submittedName>
</protein>
<dbReference type="PANTHER" id="PTHR43611:SF3">
    <property type="entry name" value="FLAVIN MONONUCLEOTIDE HYDROLASE 1, CHLOROPLATIC"/>
    <property type="match status" value="1"/>
</dbReference>
<dbReference type="InterPro" id="IPR036412">
    <property type="entry name" value="HAD-like_sf"/>
</dbReference>
<dbReference type="GO" id="GO:0016787">
    <property type="term" value="F:hydrolase activity"/>
    <property type="evidence" value="ECO:0007669"/>
    <property type="project" value="UniProtKB-KW"/>
</dbReference>
<organism evidence="1 2">
    <name type="scientific">Candidatus Dojkabacteria bacterium</name>
    <dbReference type="NCBI Taxonomy" id="2099670"/>
    <lineage>
        <taxon>Bacteria</taxon>
        <taxon>Candidatus Dojkabacteria</taxon>
    </lineage>
</organism>
<dbReference type="InterPro" id="IPR023214">
    <property type="entry name" value="HAD_sf"/>
</dbReference>
<dbReference type="PANTHER" id="PTHR43611">
    <property type="entry name" value="ALPHA-D-GLUCOSE 1-PHOSPHATE PHOSPHATASE"/>
    <property type="match status" value="1"/>
</dbReference>
<dbReference type="SUPFAM" id="SSF56784">
    <property type="entry name" value="HAD-like"/>
    <property type="match status" value="1"/>
</dbReference>
<gene>
    <name evidence="1" type="ORF">KC660_00995</name>
</gene>
<dbReference type="EMBL" id="JAGQLG010000031">
    <property type="protein sequence ID" value="MCA9381966.1"/>
    <property type="molecule type" value="Genomic_DNA"/>
</dbReference>
<keyword evidence="1" id="KW-0378">Hydrolase</keyword>
<comment type="caution">
    <text evidence="1">The sequence shown here is derived from an EMBL/GenBank/DDBJ whole genome shotgun (WGS) entry which is preliminary data.</text>
</comment>
<dbReference type="InterPro" id="IPR006439">
    <property type="entry name" value="HAD-SF_hydro_IA"/>
</dbReference>
<dbReference type="NCBIfam" id="TIGR01509">
    <property type="entry name" value="HAD-SF-IA-v3"/>
    <property type="match status" value="1"/>
</dbReference>